<reference evidence="10 11" key="1">
    <citation type="submission" date="2016-10" db="EMBL/GenBank/DDBJ databases">
        <authorList>
            <person name="de Groot N.N."/>
        </authorList>
    </citation>
    <scope>NUCLEOTIDE SEQUENCE [LARGE SCALE GENOMIC DNA]</scope>
    <source>
        <strain evidence="10 11">DSM 46701</strain>
    </source>
</reference>
<dbReference type="PIRSF" id="PIRSF005353">
    <property type="entry name" value="PbuG"/>
    <property type="match status" value="1"/>
</dbReference>
<dbReference type="STRING" id="1173111.SAMN05444955_110160"/>
<dbReference type="InterPro" id="IPR045018">
    <property type="entry name" value="Azg-like"/>
</dbReference>
<dbReference type="InterPro" id="IPR006043">
    <property type="entry name" value="NCS2"/>
</dbReference>
<feature type="transmembrane region" description="Helical" evidence="9">
    <location>
        <begin position="54"/>
        <end position="74"/>
    </location>
</feature>
<evidence type="ECO:0000256" key="6">
    <source>
        <dbReference type="ARBA" id="ARBA00022989"/>
    </source>
</evidence>
<dbReference type="Proteomes" id="UP000199695">
    <property type="component" value="Unassembled WGS sequence"/>
</dbReference>
<gene>
    <name evidence="10" type="ORF">SAMN05444955_110160</name>
</gene>
<organism evidence="10 11">
    <name type="scientific">Lihuaxuella thermophila</name>
    <dbReference type="NCBI Taxonomy" id="1173111"/>
    <lineage>
        <taxon>Bacteria</taxon>
        <taxon>Bacillati</taxon>
        <taxon>Bacillota</taxon>
        <taxon>Bacilli</taxon>
        <taxon>Bacillales</taxon>
        <taxon>Thermoactinomycetaceae</taxon>
        <taxon>Lihuaxuella</taxon>
    </lineage>
</organism>
<keyword evidence="6 8" id="KW-1133">Transmembrane helix</keyword>
<evidence type="ECO:0000256" key="8">
    <source>
        <dbReference type="PIRNR" id="PIRNR005353"/>
    </source>
</evidence>
<evidence type="ECO:0000256" key="1">
    <source>
        <dbReference type="ARBA" id="ARBA00004651"/>
    </source>
</evidence>
<dbReference type="InterPro" id="IPR026033">
    <property type="entry name" value="Azg-like_bact_archaea"/>
</dbReference>
<protein>
    <submittedName>
        <fullName evidence="10">Putative MFS transporter, AGZA family, xanthine/uracil permease</fullName>
    </submittedName>
</protein>
<name>A0A1H8G963_9BACL</name>
<dbReference type="PANTHER" id="PTHR43337">
    <property type="entry name" value="XANTHINE/URACIL PERMEASE C887.17-RELATED"/>
    <property type="match status" value="1"/>
</dbReference>
<dbReference type="AlphaFoldDB" id="A0A1H8G963"/>
<evidence type="ECO:0000313" key="10">
    <source>
        <dbReference type="EMBL" id="SEN40661.1"/>
    </source>
</evidence>
<feature type="transmembrane region" description="Helical" evidence="9">
    <location>
        <begin position="106"/>
        <end position="124"/>
    </location>
</feature>
<feature type="transmembrane region" description="Helical" evidence="9">
    <location>
        <begin position="242"/>
        <end position="260"/>
    </location>
</feature>
<accession>A0A1H8G963</accession>
<feature type="transmembrane region" description="Helical" evidence="9">
    <location>
        <begin position="203"/>
        <end position="222"/>
    </location>
</feature>
<keyword evidence="5 8" id="KW-0812">Transmembrane</keyword>
<proteinExistence type="inferred from homology"/>
<dbReference type="RefSeq" id="WP_089969769.1">
    <property type="nucleotide sequence ID" value="NZ_FOCQ01000010.1"/>
</dbReference>
<evidence type="ECO:0000256" key="2">
    <source>
        <dbReference type="ARBA" id="ARBA00005697"/>
    </source>
</evidence>
<dbReference type="EMBL" id="FOCQ01000010">
    <property type="protein sequence ID" value="SEN40661.1"/>
    <property type="molecule type" value="Genomic_DNA"/>
</dbReference>
<dbReference type="GO" id="GO:0005886">
    <property type="term" value="C:plasma membrane"/>
    <property type="evidence" value="ECO:0007669"/>
    <property type="project" value="UniProtKB-SubCell"/>
</dbReference>
<keyword evidence="4 8" id="KW-1003">Cell membrane</keyword>
<evidence type="ECO:0000313" key="11">
    <source>
        <dbReference type="Proteomes" id="UP000199695"/>
    </source>
</evidence>
<keyword evidence="7 8" id="KW-0472">Membrane</keyword>
<feature type="transmembrane region" description="Helical" evidence="9">
    <location>
        <begin position="421"/>
        <end position="439"/>
    </location>
</feature>
<dbReference type="GO" id="GO:0005345">
    <property type="term" value="F:purine nucleobase transmembrane transporter activity"/>
    <property type="evidence" value="ECO:0007669"/>
    <property type="project" value="TreeGrafter"/>
</dbReference>
<feature type="transmembrane region" description="Helical" evidence="9">
    <location>
        <begin position="21"/>
        <end position="42"/>
    </location>
</feature>
<evidence type="ECO:0000256" key="9">
    <source>
        <dbReference type="SAM" id="Phobius"/>
    </source>
</evidence>
<feature type="transmembrane region" description="Helical" evidence="9">
    <location>
        <begin position="136"/>
        <end position="155"/>
    </location>
</feature>
<evidence type="ECO:0000256" key="3">
    <source>
        <dbReference type="ARBA" id="ARBA00022448"/>
    </source>
</evidence>
<keyword evidence="3 8" id="KW-0813">Transport</keyword>
<feature type="transmembrane region" description="Helical" evidence="9">
    <location>
        <begin position="349"/>
        <end position="371"/>
    </location>
</feature>
<feature type="transmembrane region" description="Helical" evidence="9">
    <location>
        <begin position="81"/>
        <end position="100"/>
    </location>
</feature>
<sequence length="443" mass="46420">MAQTTSGRLARYFGFAEHGTNLKTEVLAGLTTFFTMAYILVVNPATLSKAGMDLGAVFVATAVSAAIGTFLMGIVANYPIALAPGVGLIAYFAFTVVLGMKVPWQTALGAVFISGVLFLLLTVTKVRELIINSIPAGLKYAVSAGIGLFIAFIGLKNAQIIIPSEATFVTFNPGITTHPGILLTLFGLLVTLFLMIRRIKGAIFIGMVVTAVAGMITGQVKVPVKIFDLPPSLAPTFFQLDIAGAFDLGLITIVFSFLFVDLFDNAGTLVGVTSQAGLLKDNKLPRAGRALITDSIATMTGAVLGTSTVTSYIESSAGVASGGRTGMTSVTTAVCFAGALFFFPLVETFASVAAITSPALIIVGVLMASNLKKIEWESFSEAVPSFLTIVMMPLSFSIATGIAAGFILYPLCKLFAGEGKKVHPIVYVLGVVFVLRFIFLGSI</sequence>
<dbReference type="OrthoDB" id="9808458at2"/>
<evidence type="ECO:0000256" key="5">
    <source>
        <dbReference type="ARBA" id="ARBA00022692"/>
    </source>
</evidence>
<dbReference type="Pfam" id="PF00860">
    <property type="entry name" value="Xan_ur_permease"/>
    <property type="match status" value="1"/>
</dbReference>
<evidence type="ECO:0000256" key="7">
    <source>
        <dbReference type="ARBA" id="ARBA00023136"/>
    </source>
</evidence>
<feature type="transmembrane region" description="Helical" evidence="9">
    <location>
        <begin position="383"/>
        <end position="409"/>
    </location>
</feature>
<feature type="transmembrane region" description="Helical" evidence="9">
    <location>
        <begin position="175"/>
        <end position="196"/>
    </location>
</feature>
<keyword evidence="11" id="KW-1185">Reference proteome</keyword>
<comment type="similarity">
    <text evidence="2 8">Belongs to the nucleobase:cation symporter-2 (NCS2) (TC 2.A.40) family. Azg-like subfamily.</text>
</comment>
<evidence type="ECO:0000256" key="4">
    <source>
        <dbReference type="ARBA" id="ARBA00022475"/>
    </source>
</evidence>
<dbReference type="PANTHER" id="PTHR43337:SF1">
    <property type="entry name" value="XANTHINE_URACIL PERMEASE C887.17-RELATED"/>
    <property type="match status" value="1"/>
</dbReference>
<comment type="subcellular location">
    <subcellularLocation>
        <location evidence="1 8">Cell membrane</location>
        <topology evidence="1 8">Multi-pass membrane protein</topology>
    </subcellularLocation>
</comment>